<feature type="compositionally biased region" description="Polar residues" evidence="1">
    <location>
        <begin position="1690"/>
        <end position="1715"/>
    </location>
</feature>
<dbReference type="Proteomes" id="UP000316759">
    <property type="component" value="Unassembled WGS sequence"/>
</dbReference>
<dbReference type="SMART" id="SM00033">
    <property type="entry name" value="CH"/>
    <property type="match status" value="1"/>
</dbReference>
<dbReference type="Gene3D" id="1.10.418.10">
    <property type="entry name" value="Calponin-like domain"/>
    <property type="match status" value="1"/>
</dbReference>
<feature type="compositionally biased region" description="Basic and acidic residues" evidence="1">
    <location>
        <begin position="1019"/>
        <end position="1032"/>
    </location>
</feature>
<dbReference type="InterPro" id="IPR056343">
    <property type="entry name" value="CFAP47_dom"/>
</dbReference>
<sequence length="1810" mass="200335">MSRTANSSGKSSDKRNCQNSNPDQLNPDATQLFKTIKICVRTEKPHLLCQPERVLLPPVPPGVEVRVPIRLTTSHPIRSEFTISVCWPVPETGQVDLGAVEAADLECPFTAEFPAGQGKCGFLQPSEGNHLFALPLWLRFRSHVNGLLLAPHPRPVCLVFSALPTRASAQSMDSVCQRSRMLSVALPVSVAVDNSLLSWFTYVTRRPTEFELGYKEEDINEVPQDCRLNMTFRPVGEIQLLQTGRDLTGSKMTLSRESSCASPQQPSESRSPDSGLSEGYSFDSSPEAPVHECLGTQKYRSPSAQSCQSPSRFLRNPIDDAIPDWQFNDQTATSFVQRWLTLHGFPNGHHPIRFPEDFRSCIAFNPTRGNHASSTHWIGQMDLDQSTLATSGTNSGSVTRPIGLLYTCLTHLCGGRSPPGVPANITLQLGQPSESLSTVHFYLASLITFVRRWLIKTSHVAPTPPLFSQLIYFPSIAHNLVRSQGGCLSHVLPEHLMHPVDYHTWYAHKRPGLTDSTRLMLLPIDVLTDPRRSVMSFHSQSSLSDHRQPQEVNGSLDKDTATDRSSTSRTEGITESVGIIRLPLNPLPELDPATFENVSRRAWTDLMLQLMKCLVVQRIKPKHLDRLHLPPLTIFSEPSESNKTQRTTATNTLTTGGVSGHSGDKPRGEAPQDQEPQQCGSNEVPLITDRSPRHSSTSNCYSNSERTLLRWMNQAYEQARNRGWSVGKESVVKLDERSVINFDRDLSDSVVLAAIIGLYIPTLIPLHLSGLYLRPVSPEQRLHNAIHLVLAIKSAHLDFDIRPTDLTHPHPVAMLMLCLHLFYRLPDYIPQQAILFKASLRGACKRLIQLSNPTHTPLIFSCFILGRDRKDFMCQSVKMDGKRNHLSAVSDSNEQHNISSIPDVLVDIPAKSNVQLSVEYRPRFLRNTEATLFAVSNRCGAIRGRTLVFNLSGKTTGLGSSSISTVSAPCYERRDLNLPVHSPYAQADEFAVNIFESSQDLFVVICQAKGLDMPPNQLLHDENNKEDDRVDDSTDSQTEYTAGPSRRDKDALPHIRLDDGKLQCFFCSVKSIHLDGMDTVATVSSRPVGTDKHSKQEEISKNSANSVTSLPLIYLPLNWGVRQCCVLLSNEEVGEFVILVRGTAELPKSSLIPFPASASMKPDPEPNEARTHRVASAIAAASANDVKLADTLNSPDLLEMADSLLALPQSPTQYATKKERKGSRTKRGSNALVYNVTTTESRHCQAVSGYNQALFHSSSSSRGIPLKLKLEAPKPGLFPCRLIVHRPDDIRVYTIECVAMPESLKILLNFTAPLNQSIVQPVPIANKSAYDWELVARYTGAASWFAGPSSLIVAAGRTGTYPITFMARRETTIQVHCPDQIADGALGPPIKQLQLTCACLSHTILEVPFCVLSEWFITTDDGFDLEVDIKGDGLTGPDKHSITKSDVSADSVYRLEYWPSAVGQNKGRIILLANIVKISGVFPIPDTSSVRSKVTTILLENPTNRTISLRPRVTNPEVFSLHWNTSACQLALLSNRLSANYEVHSRVRSRGSLTRSDWDIQLHTSRDPFQDHDQCGLADSRPKSTVTLVAKSRLRLGVKFTPHALGELEHDGQIEFLSKELSAWIFDLQGCGLPPEPRDPVYTNVEIGSAVTLTLSMINPFRHPVICDIYLTPVNFSGLLKRIECAHSSAFSSDQQPQRQQPTPGESPMEATTQPGAAPASRGFGPMDLNKPLESAFQLLLRREKGVCIEAKAVFDIPIIFAPTEMREHEAICCAVMRRVDGQCLGHRTETNEEIDELRWLIPVKVSLSV</sequence>
<dbReference type="InterPro" id="IPR001715">
    <property type="entry name" value="CH_dom"/>
</dbReference>
<feature type="region of interest" description="Disordered" evidence="1">
    <location>
        <begin position="1015"/>
        <end position="1051"/>
    </location>
</feature>
<name>A0A504YEA4_FASGI</name>
<gene>
    <name evidence="3" type="ORF">FGIG_09989</name>
</gene>
<reference evidence="3 4" key="1">
    <citation type="submission" date="2019-04" db="EMBL/GenBank/DDBJ databases">
        <title>Annotation for the trematode Fasciola gigantica.</title>
        <authorList>
            <person name="Choi Y.-J."/>
        </authorList>
    </citation>
    <scope>NUCLEOTIDE SEQUENCE [LARGE SCALE GENOMIC DNA]</scope>
    <source>
        <strain evidence="3">Uganda_cow_1</strain>
    </source>
</reference>
<feature type="region of interest" description="Disordered" evidence="1">
    <location>
        <begin position="252"/>
        <end position="287"/>
    </location>
</feature>
<dbReference type="GO" id="GO:0060271">
    <property type="term" value="P:cilium assembly"/>
    <property type="evidence" value="ECO:0007669"/>
    <property type="project" value="TreeGrafter"/>
</dbReference>
<dbReference type="Pfam" id="PF24529">
    <property type="entry name" value="CFAP47"/>
    <property type="match status" value="1"/>
</dbReference>
<evidence type="ECO:0000313" key="3">
    <source>
        <dbReference type="EMBL" id="TPP56047.1"/>
    </source>
</evidence>
<comment type="caution">
    <text evidence="3">The sequence shown here is derived from an EMBL/GenBank/DDBJ whole genome shotgun (WGS) entry which is preliminary data.</text>
</comment>
<feature type="region of interest" description="Disordered" evidence="1">
    <location>
        <begin position="633"/>
        <end position="699"/>
    </location>
</feature>
<dbReference type="STRING" id="46835.A0A504YEA4"/>
<dbReference type="SUPFAM" id="SSF47576">
    <property type="entry name" value="Calponin-homology domain, CH-domain"/>
    <property type="match status" value="1"/>
</dbReference>
<keyword evidence="4" id="KW-1185">Reference proteome</keyword>
<feature type="region of interest" description="Disordered" evidence="1">
    <location>
        <begin position="1690"/>
        <end position="1725"/>
    </location>
</feature>
<dbReference type="PANTHER" id="PTHR45912:SF3">
    <property type="entry name" value="CILIA- AND FLAGELLA-ASSOCIATED PROTEIN 47"/>
    <property type="match status" value="1"/>
</dbReference>
<dbReference type="OrthoDB" id="10060824at2759"/>
<dbReference type="InterPro" id="IPR036872">
    <property type="entry name" value="CH_dom_sf"/>
</dbReference>
<feature type="region of interest" description="Disordered" evidence="1">
    <location>
        <begin position="538"/>
        <end position="572"/>
    </location>
</feature>
<dbReference type="PROSITE" id="PS50021">
    <property type="entry name" value="CH"/>
    <property type="match status" value="1"/>
</dbReference>
<feature type="domain" description="Calponin-homology (CH)" evidence="2">
    <location>
        <begin position="702"/>
        <end position="826"/>
    </location>
</feature>
<feature type="compositionally biased region" description="Low complexity" evidence="1">
    <location>
        <begin position="644"/>
        <end position="655"/>
    </location>
</feature>
<dbReference type="PANTHER" id="PTHR45912">
    <property type="entry name" value="CILIA- AND FLAGELLA-ASSOCIATED PROTEIN 47"/>
    <property type="match status" value="1"/>
</dbReference>
<evidence type="ECO:0000259" key="2">
    <source>
        <dbReference type="PROSITE" id="PS50021"/>
    </source>
</evidence>
<proteinExistence type="predicted"/>
<feature type="compositionally biased region" description="Polar residues" evidence="1">
    <location>
        <begin position="1"/>
        <end position="10"/>
    </location>
</feature>
<accession>A0A504YEA4</accession>
<feature type="compositionally biased region" description="Polar residues" evidence="1">
    <location>
        <begin position="17"/>
        <end position="26"/>
    </location>
</feature>
<evidence type="ECO:0000256" key="1">
    <source>
        <dbReference type="SAM" id="MobiDB-lite"/>
    </source>
</evidence>
<protein>
    <recommendedName>
        <fullName evidence="2">Calponin-homology (CH) domain-containing protein</fullName>
    </recommendedName>
</protein>
<organism evidence="3 4">
    <name type="scientific">Fasciola gigantica</name>
    <name type="common">Giant liver fluke</name>
    <dbReference type="NCBI Taxonomy" id="46835"/>
    <lineage>
        <taxon>Eukaryota</taxon>
        <taxon>Metazoa</taxon>
        <taxon>Spiralia</taxon>
        <taxon>Lophotrochozoa</taxon>
        <taxon>Platyhelminthes</taxon>
        <taxon>Trematoda</taxon>
        <taxon>Digenea</taxon>
        <taxon>Plagiorchiida</taxon>
        <taxon>Echinostomata</taxon>
        <taxon>Echinostomatoidea</taxon>
        <taxon>Fasciolidae</taxon>
        <taxon>Fasciola</taxon>
    </lineage>
</organism>
<dbReference type="EMBL" id="SUNJ01015072">
    <property type="protein sequence ID" value="TPP56047.1"/>
    <property type="molecule type" value="Genomic_DNA"/>
</dbReference>
<feature type="region of interest" description="Disordered" evidence="1">
    <location>
        <begin position="1"/>
        <end position="26"/>
    </location>
</feature>
<dbReference type="GO" id="GO:0005929">
    <property type="term" value="C:cilium"/>
    <property type="evidence" value="ECO:0007669"/>
    <property type="project" value="TreeGrafter"/>
</dbReference>
<evidence type="ECO:0000313" key="4">
    <source>
        <dbReference type="Proteomes" id="UP000316759"/>
    </source>
</evidence>
<feature type="compositionally biased region" description="Polar residues" evidence="1">
    <location>
        <begin position="252"/>
        <end position="274"/>
    </location>
</feature>